<name>A0A7Z1AVF7_9PSEU</name>
<organism evidence="1 2">
    <name type="scientific">Actinophytocola xinjiangensis</name>
    <dbReference type="NCBI Taxonomy" id="485602"/>
    <lineage>
        <taxon>Bacteria</taxon>
        <taxon>Bacillati</taxon>
        <taxon>Actinomycetota</taxon>
        <taxon>Actinomycetes</taxon>
        <taxon>Pseudonocardiales</taxon>
        <taxon>Pseudonocardiaceae</taxon>
    </lineage>
</organism>
<dbReference type="OrthoDB" id="3682447at2"/>
<dbReference type="EMBL" id="MSIF01000020">
    <property type="protein sequence ID" value="OLF06698.1"/>
    <property type="molecule type" value="Genomic_DNA"/>
</dbReference>
<comment type="caution">
    <text evidence="1">The sequence shown here is derived from an EMBL/GenBank/DDBJ whole genome shotgun (WGS) entry which is preliminary data.</text>
</comment>
<gene>
    <name evidence="1" type="ORF">BLA60_31050</name>
</gene>
<accession>A0A7Z1AVF7</accession>
<dbReference type="Proteomes" id="UP000185696">
    <property type="component" value="Unassembled WGS sequence"/>
</dbReference>
<evidence type="ECO:0000313" key="2">
    <source>
        <dbReference type="Proteomes" id="UP000185696"/>
    </source>
</evidence>
<evidence type="ECO:0000313" key="1">
    <source>
        <dbReference type="EMBL" id="OLF06698.1"/>
    </source>
</evidence>
<protein>
    <submittedName>
        <fullName evidence="1">Uncharacterized protein</fullName>
    </submittedName>
</protein>
<sequence>MRVPTLVVTDVLMLWPREIGAPATVEEAGLWPVFVLVVEEPAEPRAAGPLFELLARPRPDGELAVVSARCDWSILDRDNALLKASVRGSAGARFAANLIVPARQVLGVLDVVARGATIGVATGRSAVRLGGRVDIRSALHEVVLLSCQPSADLATLADLLGATAGR</sequence>
<reference evidence="1 2" key="1">
    <citation type="submission" date="2016-12" db="EMBL/GenBank/DDBJ databases">
        <title>The draft genome sequence of Actinophytocola xinjiangensis.</title>
        <authorList>
            <person name="Wang W."/>
            <person name="Yuan L."/>
        </authorList>
    </citation>
    <scope>NUCLEOTIDE SEQUENCE [LARGE SCALE GENOMIC DNA]</scope>
    <source>
        <strain evidence="1 2">CGMCC 4.4663</strain>
    </source>
</reference>
<dbReference type="AlphaFoldDB" id="A0A7Z1AVF7"/>
<dbReference type="RefSeq" id="WP_075136579.1">
    <property type="nucleotide sequence ID" value="NZ_MSIF01000020.1"/>
</dbReference>
<proteinExistence type="predicted"/>
<keyword evidence="2" id="KW-1185">Reference proteome</keyword>